<reference evidence="2 3" key="1">
    <citation type="submission" date="2019-01" db="EMBL/GenBank/DDBJ databases">
        <authorList>
            <person name="Chen W.-M."/>
        </authorList>
    </citation>
    <scope>NUCLEOTIDE SEQUENCE [LARGE SCALE GENOMIC DNA]</scope>
    <source>
        <strain evidence="2 3">ICH-3</strain>
    </source>
</reference>
<name>A0A437JRW2_9BURK</name>
<keyword evidence="3" id="KW-1185">Reference proteome</keyword>
<dbReference type="InterPro" id="IPR013766">
    <property type="entry name" value="Thioredoxin_domain"/>
</dbReference>
<dbReference type="InterPro" id="IPR036249">
    <property type="entry name" value="Thioredoxin-like_sf"/>
</dbReference>
<protein>
    <submittedName>
        <fullName evidence="2">Thioredoxin</fullName>
    </submittedName>
</protein>
<dbReference type="SUPFAM" id="SSF52833">
    <property type="entry name" value="Thioredoxin-like"/>
    <property type="match status" value="1"/>
</dbReference>
<dbReference type="Proteomes" id="UP000288178">
    <property type="component" value="Unassembled WGS sequence"/>
</dbReference>
<evidence type="ECO:0000259" key="1">
    <source>
        <dbReference type="PROSITE" id="PS51352"/>
    </source>
</evidence>
<gene>
    <name evidence="2" type="ORF">ENE75_18440</name>
</gene>
<dbReference type="Gene3D" id="3.40.30.10">
    <property type="entry name" value="Glutaredoxin"/>
    <property type="match status" value="1"/>
</dbReference>
<proteinExistence type="predicted"/>
<dbReference type="EMBL" id="SACT01000007">
    <property type="protein sequence ID" value="RVT49629.1"/>
    <property type="molecule type" value="Genomic_DNA"/>
</dbReference>
<dbReference type="AlphaFoldDB" id="A0A437JRW2"/>
<dbReference type="PROSITE" id="PS51352">
    <property type="entry name" value="THIOREDOXIN_2"/>
    <property type="match status" value="1"/>
</dbReference>
<comment type="caution">
    <text evidence="2">The sequence shown here is derived from an EMBL/GenBank/DDBJ whole genome shotgun (WGS) entry which is preliminary data.</text>
</comment>
<organism evidence="2 3">
    <name type="scientific">Rubrivivax albus</name>
    <dbReference type="NCBI Taxonomy" id="2499835"/>
    <lineage>
        <taxon>Bacteria</taxon>
        <taxon>Pseudomonadati</taxon>
        <taxon>Pseudomonadota</taxon>
        <taxon>Betaproteobacteria</taxon>
        <taxon>Burkholderiales</taxon>
        <taxon>Sphaerotilaceae</taxon>
        <taxon>Rubrivivax</taxon>
    </lineage>
</organism>
<feature type="domain" description="Thioredoxin" evidence="1">
    <location>
        <begin position="1"/>
        <end position="121"/>
    </location>
</feature>
<dbReference type="Pfam" id="PF00085">
    <property type="entry name" value="Thioredoxin"/>
    <property type="match status" value="1"/>
</dbReference>
<sequence length="125" mass="13207">MGDTASMTDPRVTVLVACLCAAWCRTCDAYVETFQHLRTEFPTARFVWVDVEDHAALLDDLDVVDFPTLVIASGDRPLFAGPVLPQPAVASQLIRTALAGGLSGTASMPPSVLHGLQQLAAVDAA</sequence>
<accession>A0A437JRW2</accession>
<dbReference type="OrthoDB" id="8521206at2"/>
<evidence type="ECO:0000313" key="2">
    <source>
        <dbReference type="EMBL" id="RVT49629.1"/>
    </source>
</evidence>
<dbReference type="CDD" id="cd02947">
    <property type="entry name" value="TRX_family"/>
    <property type="match status" value="1"/>
</dbReference>
<evidence type="ECO:0000313" key="3">
    <source>
        <dbReference type="Proteomes" id="UP000288178"/>
    </source>
</evidence>